<accession>A0A1E3PV31</accession>
<reference evidence="1 2" key="1">
    <citation type="journal article" date="2016" name="Proc. Natl. Acad. Sci. U.S.A.">
        <title>Comparative genomics of biotechnologically important yeasts.</title>
        <authorList>
            <person name="Riley R."/>
            <person name="Haridas S."/>
            <person name="Wolfe K.H."/>
            <person name="Lopes M.R."/>
            <person name="Hittinger C.T."/>
            <person name="Goeker M."/>
            <person name="Salamov A.A."/>
            <person name="Wisecaver J.H."/>
            <person name="Long T.M."/>
            <person name="Calvey C.H."/>
            <person name="Aerts A.L."/>
            <person name="Barry K.W."/>
            <person name="Choi C."/>
            <person name="Clum A."/>
            <person name="Coughlan A.Y."/>
            <person name="Deshpande S."/>
            <person name="Douglass A.P."/>
            <person name="Hanson S.J."/>
            <person name="Klenk H.-P."/>
            <person name="LaButti K.M."/>
            <person name="Lapidus A."/>
            <person name="Lindquist E.A."/>
            <person name="Lipzen A.M."/>
            <person name="Meier-Kolthoff J.P."/>
            <person name="Ohm R.A."/>
            <person name="Otillar R.P."/>
            <person name="Pangilinan J.L."/>
            <person name="Peng Y."/>
            <person name="Rokas A."/>
            <person name="Rosa C.A."/>
            <person name="Scheuner C."/>
            <person name="Sibirny A.A."/>
            <person name="Slot J.C."/>
            <person name="Stielow J.B."/>
            <person name="Sun H."/>
            <person name="Kurtzman C.P."/>
            <person name="Blackwell M."/>
            <person name="Grigoriev I.V."/>
            <person name="Jeffries T.W."/>
        </authorList>
    </citation>
    <scope>NUCLEOTIDE SEQUENCE [LARGE SCALE GENOMIC DNA]</scope>
    <source>
        <strain evidence="1 2">NRRL Y-11557</strain>
    </source>
</reference>
<keyword evidence="2" id="KW-1185">Reference proteome</keyword>
<gene>
    <name evidence="1" type="ORF">LIPSTDRAFT_107945</name>
</gene>
<dbReference type="Proteomes" id="UP000094385">
    <property type="component" value="Unassembled WGS sequence"/>
</dbReference>
<dbReference type="OrthoDB" id="4158087at2759"/>
<dbReference type="EMBL" id="KV454304">
    <property type="protein sequence ID" value="ODQ69275.1"/>
    <property type="molecule type" value="Genomic_DNA"/>
</dbReference>
<protein>
    <submittedName>
        <fullName evidence="1">Uncharacterized protein</fullName>
    </submittedName>
</protein>
<organism evidence="1 2">
    <name type="scientific">Lipomyces starkeyi NRRL Y-11557</name>
    <dbReference type="NCBI Taxonomy" id="675824"/>
    <lineage>
        <taxon>Eukaryota</taxon>
        <taxon>Fungi</taxon>
        <taxon>Dikarya</taxon>
        <taxon>Ascomycota</taxon>
        <taxon>Saccharomycotina</taxon>
        <taxon>Lipomycetes</taxon>
        <taxon>Lipomycetales</taxon>
        <taxon>Lipomycetaceae</taxon>
        <taxon>Lipomyces</taxon>
    </lineage>
</organism>
<name>A0A1E3PV31_LIPST</name>
<evidence type="ECO:0000313" key="1">
    <source>
        <dbReference type="EMBL" id="ODQ69275.1"/>
    </source>
</evidence>
<evidence type="ECO:0000313" key="2">
    <source>
        <dbReference type="Proteomes" id="UP000094385"/>
    </source>
</evidence>
<dbReference type="AlphaFoldDB" id="A0A1E3PV31"/>
<sequence length="117" mass="12789">MVFVERAILLSASSTFGHRSLAQAFGIATAIYRGRSLFGLVVAGKLVSRHNHSRLCPYAVSMGTQNALGAAYRNLAALRRPDQSCFIAKLSAWCVIFTTRIDEAPSRFEIDLLVGSR</sequence>
<proteinExistence type="predicted"/>